<reference evidence="9 10" key="1">
    <citation type="submission" date="2019-06" db="EMBL/GenBank/DDBJ databases">
        <title>Whole genome shotgun sequence of Vibrio inusitatus NBRC 102082.</title>
        <authorList>
            <person name="Hosoyama A."/>
            <person name="Uohara A."/>
            <person name="Ohji S."/>
            <person name="Ichikawa N."/>
        </authorList>
    </citation>
    <scope>NUCLEOTIDE SEQUENCE [LARGE SCALE GENOMIC DNA]</scope>
    <source>
        <strain evidence="9 10">NBRC 102082</strain>
    </source>
</reference>
<evidence type="ECO:0000256" key="5">
    <source>
        <dbReference type="ARBA" id="ARBA00022989"/>
    </source>
</evidence>
<evidence type="ECO:0000313" key="9">
    <source>
        <dbReference type="EMBL" id="GEA51848.1"/>
    </source>
</evidence>
<keyword evidence="3" id="KW-1003">Cell membrane</keyword>
<evidence type="ECO:0000256" key="2">
    <source>
        <dbReference type="ARBA" id="ARBA00022448"/>
    </source>
</evidence>
<dbReference type="EMBL" id="BJLF01000013">
    <property type="protein sequence ID" value="GEA51848.1"/>
    <property type="molecule type" value="Genomic_DNA"/>
</dbReference>
<evidence type="ECO:0000256" key="3">
    <source>
        <dbReference type="ARBA" id="ARBA00022475"/>
    </source>
</evidence>
<feature type="transmembrane region" description="Helical" evidence="7">
    <location>
        <begin position="20"/>
        <end position="42"/>
    </location>
</feature>
<dbReference type="Gene3D" id="1.10.3720.10">
    <property type="entry name" value="MetI-like"/>
    <property type="match status" value="1"/>
</dbReference>
<gene>
    <name evidence="9" type="ORF">VIN01S_26520</name>
</gene>
<comment type="similarity">
    <text evidence="7">Belongs to the binding-protein-dependent transport system permease family.</text>
</comment>
<dbReference type="GO" id="GO:0005886">
    <property type="term" value="C:plasma membrane"/>
    <property type="evidence" value="ECO:0007669"/>
    <property type="project" value="UniProtKB-SubCell"/>
</dbReference>
<feature type="domain" description="ABC transmembrane type-1" evidence="8">
    <location>
        <begin position="81"/>
        <end position="296"/>
    </location>
</feature>
<evidence type="ECO:0000256" key="6">
    <source>
        <dbReference type="ARBA" id="ARBA00023136"/>
    </source>
</evidence>
<dbReference type="GO" id="GO:0055085">
    <property type="term" value="P:transmembrane transport"/>
    <property type="evidence" value="ECO:0007669"/>
    <property type="project" value="InterPro"/>
</dbReference>
<proteinExistence type="inferred from homology"/>
<feature type="transmembrane region" description="Helical" evidence="7">
    <location>
        <begin position="85"/>
        <end position="106"/>
    </location>
</feature>
<accession>A0A4Y3HXW4</accession>
<protein>
    <submittedName>
        <fullName evidence="9">Permease</fullName>
    </submittedName>
</protein>
<name>A0A4Y3HXW4_9VIBR</name>
<dbReference type="InterPro" id="IPR035906">
    <property type="entry name" value="MetI-like_sf"/>
</dbReference>
<evidence type="ECO:0000256" key="1">
    <source>
        <dbReference type="ARBA" id="ARBA00004651"/>
    </source>
</evidence>
<dbReference type="AlphaFoldDB" id="A0A4Y3HXW4"/>
<dbReference type="Pfam" id="PF00528">
    <property type="entry name" value="BPD_transp_1"/>
    <property type="match status" value="1"/>
</dbReference>
<dbReference type="PROSITE" id="PS50928">
    <property type="entry name" value="ABC_TM1"/>
    <property type="match status" value="1"/>
</dbReference>
<keyword evidence="2 7" id="KW-0813">Transport</keyword>
<dbReference type="PANTHER" id="PTHR43227:SF11">
    <property type="entry name" value="BLL4140 PROTEIN"/>
    <property type="match status" value="1"/>
</dbReference>
<comment type="subcellular location">
    <subcellularLocation>
        <location evidence="1 7">Cell membrane</location>
        <topology evidence="1 7">Multi-pass membrane protein</topology>
    </subcellularLocation>
</comment>
<evidence type="ECO:0000256" key="4">
    <source>
        <dbReference type="ARBA" id="ARBA00022692"/>
    </source>
</evidence>
<feature type="transmembrane region" description="Helical" evidence="7">
    <location>
        <begin position="278"/>
        <end position="297"/>
    </location>
</feature>
<evidence type="ECO:0000259" key="8">
    <source>
        <dbReference type="PROSITE" id="PS50928"/>
    </source>
</evidence>
<feature type="transmembrane region" description="Helical" evidence="7">
    <location>
        <begin position="217"/>
        <end position="238"/>
    </location>
</feature>
<keyword evidence="6 7" id="KW-0472">Membrane</keyword>
<keyword evidence="10" id="KW-1185">Reference proteome</keyword>
<comment type="caution">
    <text evidence="9">The sequence shown here is derived from an EMBL/GenBank/DDBJ whole genome shotgun (WGS) entry which is preliminary data.</text>
</comment>
<sequence length="306" mass="34738">MKHISDNYYIGIVMNIKRYWVSYLFMSPWVAYFLVFMLYPFFLSLENSFLDINILNPENTEFVGIGNWVNAISDYKFWKSIFNVFFNQAIFISLSFVIALGAALMLNEVTVLSGLFRTVLFIPVVTSVTVAMLIFDFMAGPNGPIQSTMLEIQMLDSPVFWKFEKWLPMPVIAVFSAWKWFGVQMIIFLGGIASINKSLLEAADIDGATWSRKITKIILPLIKPQIIFVLTINVINGLQMFTEVFMNFDLQGGPHNSALTPVLHLYQIGFEQMKMGEASTVGLLLAIVIFILTMIQLKITNGSNKE</sequence>
<organism evidence="9 10">
    <name type="scientific">Vibrio inusitatus NBRC 102082</name>
    <dbReference type="NCBI Taxonomy" id="1219070"/>
    <lineage>
        <taxon>Bacteria</taxon>
        <taxon>Pseudomonadati</taxon>
        <taxon>Pseudomonadota</taxon>
        <taxon>Gammaproteobacteria</taxon>
        <taxon>Vibrionales</taxon>
        <taxon>Vibrionaceae</taxon>
        <taxon>Vibrio</taxon>
    </lineage>
</organism>
<dbReference type="Proteomes" id="UP000318717">
    <property type="component" value="Unassembled WGS sequence"/>
</dbReference>
<dbReference type="PANTHER" id="PTHR43227">
    <property type="entry name" value="BLL4140 PROTEIN"/>
    <property type="match status" value="1"/>
</dbReference>
<feature type="transmembrane region" description="Helical" evidence="7">
    <location>
        <begin position="171"/>
        <end position="196"/>
    </location>
</feature>
<dbReference type="CDD" id="cd06261">
    <property type="entry name" value="TM_PBP2"/>
    <property type="match status" value="1"/>
</dbReference>
<feature type="transmembrane region" description="Helical" evidence="7">
    <location>
        <begin position="118"/>
        <end position="139"/>
    </location>
</feature>
<keyword evidence="5 7" id="KW-1133">Transmembrane helix</keyword>
<dbReference type="InterPro" id="IPR000515">
    <property type="entry name" value="MetI-like"/>
</dbReference>
<dbReference type="SUPFAM" id="SSF161098">
    <property type="entry name" value="MetI-like"/>
    <property type="match status" value="1"/>
</dbReference>
<evidence type="ECO:0000256" key="7">
    <source>
        <dbReference type="RuleBase" id="RU363032"/>
    </source>
</evidence>
<dbReference type="InterPro" id="IPR050809">
    <property type="entry name" value="UgpAE/MalFG_permease"/>
</dbReference>
<keyword evidence="4 7" id="KW-0812">Transmembrane</keyword>
<evidence type="ECO:0000313" key="10">
    <source>
        <dbReference type="Proteomes" id="UP000318717"/>
    </source>
</evidence>